<evidence type="ECO:0000313" key="2">
    <source>
        <dbReference type="EMBL" id="ORX54054.1"/>
    </source>
</evidence>
<reference evidence="2 3" key="1">
    <citation type="submission" date="2016-07" db="EMBL/GenBank/DDBJ databases">
        <title>Pervasive Adenine N6-methylation of Active Genes in Fungi.</title>
        <authorList>
            <consortium name="DOE Joint Genome Institute"/>
            <person name="Mondo S.J."/>
            <person name="Dannebaum R.O."/>
            <person name="Kuo R.C."/>
            <person name="Labutti K."/>
            <person name="Haridas S."/>
            <person name="Kuo A."/>
            <person name="Salamov A."/>
            <person name="Ahrendt S.R."/>
            <person name="Lipzen A."/>
            <person name="Sullivan W."/>
            <person name="Andreopoulos W.B."/>
            <person name="Clum A."/>
            <person name="Lindquist E."/>
            <person name="Daum C."/>
            <person name="Ramamoorthy G.K."/>
            <person name="Gryganskyi A."/>
            <person name="Culley D."/>
            <person name="Magnuson J.K."/>
            <person name="James T.Y."/>
            <person name="O'Malley M.A."/>
            <person name="Stajich J.E."/>
            <person name="Spatafora J.W."/>
            <person name="Visel A."/>
            <person name="Grigoriev I.V."/>
        </authorList>
    </citation>
    <scope>NUCLEOTIDE SEQUENCE [LARGE SCALE GENOMIC DNA]</scope>
    <source>
        <strain evidence="2 3">NRRL 3301</strain>
    </source>
</reference>
<organism evidence="2 3">
    <name type="scientific">Hesseltinella vesiculosa</name>
    <dbReference type="NCBI Taxonomy" id="101127"/>
    <lineage>
        <taxon>Eukaryota</taxon>
        <taxon>Fungi</taxon>
        <taxon>Fungi incertae sedis</taxon>
        <taxon>Mucoromycota</taxon>
        <taxon>Mucoromycotina</taxon>
        <taxon>Mucoromycetes</taxon>
        <taxon>Mucorales</taxon>
        <taxon>Cunninghamellaceae</taxon>
        <taxon>Hesseltinella</taxon>
    </lineage>
</organism>
<dbReference type="PROSITE" id="PS51391">
    <property type="entry name" value="CID"/>
    <property type="match status" value="1"/>
</dbReference>
<evidence type="ECO:0000259" key="1">
    <source>
        <dbReference type="PROSITE" id="PS51391"/>
    </source>
</evidence>
<dbReference type="Pfam" id="PF12350">
    <property type="entry name" value="CTK3_C"/>
    <property type="match status" value="1"/>
</dbReference>
<dbReference type="Gene3D" id="1.25.40.90">
    <property type="match status" value="1"/>
</dbReference>
<feature type="domain" description="CID" evidence="1">
    <location>
        <begin position="2"/>
        <end position="134"/>
    </location>
</feature>
<dbReference type="GO" id="GO:0045944">
    <property type="term" value="P:positive regulation of transcription by RNA polymerase II"/>
    <property type="evidence" value="ECO:0007669"/>
    <property type="project" value="EnsemblFungi"/>
</dbReference>
<proteinExistence type="predicted"/>
<dbReference type="GO" id="GO:0032786">
    <property type="term" value="P:positive regulation of DNA-templated transcription, elongation"/>
    <property type="evidence" value="ECO:0007669"/>
    <property type="project" value="InterPro"/>
</dbReference>
<keyword evidence="3" id="KW-1185">Reference proteome</keyword>
<dbReference type="InterPro" id="IPR006569">
    <property type="entry name" value="CID_dom"/>
</dbReference>
<sequence>MDPFECRLQFISLLKKLNASQQSIQKATRYAMKHRQLSEDLYSCFLEELDNASINTRLNILYVLDSILTTSRKSNFFDYIKLTQRDIVRIVQAVAPDTNRGIVNLASTRKGWKERGLFDQDTINAADQALEARTNNSQDEPQRDDTQGFSKADIFHRMEQDRERHKLLREERWQRPVDEPPEDAFELLWATTDEHIDHLSLMKQAQEFVRLNN</sequence>
<dbReference type="InterPro" id="IPR008942">
    <property type="entry name" value="ENTH_VHS"/>
</dbReference>
<evidence type="ECO:0000313" key="3">
    <source>
        <dbReference type="Proteomes" id="UP000242146"/>
    </source>
</evidence>
<dbReference type="SUPFAM" id="SSF48464">
    <property type="entry name" value="ENTH/VHS domain"/>
    <property type="match status" value="1"/>
</dbReference>
<dbReference type="SMART" id="SM00582">
    <property type="entry name" value="RPR"/>
    <property type="match status" value="1"/>
</dbReference>
<dbReference type="GO" id="GO:0070692">
    <property type="term" value="C:CTDK-1 complex"/>
    <property type="evidence" value="ECO:0007669"/>
    <property type="project" value="EnsemblFungi"/>
</dbReference>
<dbReference type="GO" id="GO:0045943">
    <property type="term" value="P:positive regulation of transcription by RNA polymerase I"/>
    <property type="evidence" value="ECO:0007669"/>
    <property type="project" value="TreeGrafter"/>
</dbReference>
<comment type="caution">
    <text evidence="2">The sequence shown here is derived from an EMBL/GenBank/DDBJ whole genome shotgun (WGS) entry which is preliminary data.</text>
</comment>
<dbReference type="InterPro" id="IPR042326">
    <property type="entry name" value="Ctk3"/>
</dbReference>
<accession>A0A1X2GHM9</accession>
<dbReference type="PANTHER" id="PTHR28291">
    <property type="entry name" value="CTD KINASE SUBUNIT GAMMA"/>
    <property type="match status" value="1"/>
</dbReference>
<dbReference type="OrthoDB" id="21266at2759"/>
<dbReference type="Proteomes" id="UP000242146">
    <property type="component" value="Unassembled WGS sequence"/>
</dbReference>
<dbReference type="InterPro" id="IPR024638">
    <property type="entry name" value="Ctk3_N"/>
</dbReference>
<dbReference type="InterPro" id="IPR024637">
    <property type="entry name" value="Ctk3_C"/>
</dbReference>
<gene>
    <name evidence="2" type="ORF">DM01DRAFT_315989</name>
</gene>
<dbReference type="STRING" id="101127.A0A1X2GHM9"/>
<dbReference type="EMBL" id="MCGT01000014">
    <property type="protein sequence ID" value="ORX54054.1"/>
    <property type="molecule type" value="Genomic_DNA"/>
</dbReference>
<name>A0A1X2GHM9_9FUNG</name>
<dbReference type="PANTHER" id="PTHR28291:SF1">
    <property type="entry name" value="CTD KINASE SUBUNIT GAMMA"/>
    <property type="match status" value="1"/>
</dbReference>
<dbReference type="Pfam" id="PF12243">
    <property type="entry name" value="CTK3"/>
    <property type="match status" value="1"/>
</dbReference>
<dbReference type="AlphaFoldDB" id="A0A1X2GHM9"/>
<protein>
    <recommendedName>
        <fullName evidence="1">CID domain-containing protein</fullName>
    </recommendedName>
</protein>